<keyword evidence="1" id="KW-0812">Transmembrane</keyword>
<dbReference type="Proteomes" id="UP000242188">
    <property type="component" value="Unassembled WGS sequence"/>
</dbReference>
<feature type="chain" id="PRO_5012013019" evidence="2">
    <location>
        <begin position="22"/>
        <end position="183"/>
    </location>
</feature>
<dbReference type="EMBL" id="NEDP02004076">
    <property type="protein sequence ID" value="OWF46807.1"/>
    <property type="molecule type" value="Genomic_DNA"/>
</dbReference>
<feature type="transmembrane region" description="Helical" evidence="1">
    <location>
        <begin position="111"/>
        <end position="135"/>
    </location>
</feature>
<evidence type="ECO:0000313" key="4">
    <source>
        <dbReference type="Proteomes" id="UP000242188"/>
    </source>
</evidence>
<keyword evidence="4" id="KW-1185">Reference proteome</keyword>
<comment type="caution">
    <text evidence="3">The sequence shown here is derived from an EMBL/GenBank/DDBJ whole genome shotgun (WGS) entry which is preliminary data.</text>
</comment>
<keyword evidence="1" id="KW-1133">Transmembrane helix</keyword>
<sequence>MRMKGYVVVVNFLVLVCQCSTKHVSDEIFPGYSGDGSGEDTTTIVRQISTTTIKILNDDNDIDDVIATTITSQTDDDFYINQTTQVNKDQGINEKNNYPSGSDDISVNEEAIIGLVIVASLIFCCIAVLLVLIVLRKRKSSQKHNIPTVYPHSRNFFITSTKNCSKSTEVLDVSGSTFEYMRQ</sequence>
<evidence type="ECO:0000256" key="1">
    <source>
        <dbReference type="SAM" id="Phobius"/>
    </source>
</evidence>
<proteinExistence type="predicted"/>
<gene>
    <name evidence="3" type="ORF">KP79_PYT22275</name>
</gene>
<reference evidence="3 4" key="1">
    <citation type="journal article" date="2017" name="Nat. Ecol. Evol.">
        <title>Scallop genome provides insights into evolution of bilaterian karyotype and development.</title>
        <authorList>
            <person name="Wang S."/>
            <person name="Zhang J."/>
            <person name="Jiao W."/>
            <person name="Li J."/>
            <person name="Xun X."/>
            <person name="Sun Y."/>
            <person name="Guo X."/>
            <person name="Huan P."/>
            <person name="Dong B."/>
            <person name="Zhang L."/>
            <person name="Hu X."/>
            <person name="Sun X."/>
            <person name="Wang J."/>
            <person name="Zhao C."/>
            <person name="Wang Y."/>
            <person name="Wang D."/>
            <person name="Huang X."/>
            <person name="Wang R."/>
            <person name="Lv J."/>
            <person name="Li Y."/>
            <person name="Zhang Z."/>
            <person name="Liu B."/>
            <person name="Lu W."/>
            <person name="Hui Y."/>
            <person name="Liang J."/>
            <person name="Zhou Z."/>
            <person name="Hou R."/>
            <person name="Li X."/>
            <person name="Liu Y."/>
            <person name="Li H."/>
            <person name="Ning X."/>
            <person name="Lin Y."/>
            <person name="Zhao L."/>
            <person name="Xing Q."/>
            <person name="Dou J."/>
            <person name="Li Y."/>
            <person name="Mao J."/>
            <person name="Guo H."/>
            <person name="Dou H."/>
            <person name="Li T."/>
            <person name="Mu C."/>
            <person name="Jiang W."/>
            <person name="Fu Q."/>
            <person name="Fu X."/>
            <person name="Miao Y."/>
            <person name="Liu J."/>
            <person name="Yu Q."/>
            <person name="Li R."/>
            <person name="Liao H."/>
            <person name="Li X."/>
            <person name="Kong Y."/>
            <person name="Jiang Z."/>
            <person name="Chourrout D."/>
            <person name="Li R."/>
            <person name="Bao Z."/>
        </authorList>
    </citation>
    <scope>NUCLEOTIDE SEQUENCE [LARGE SCALE GENOMIC DNA]</scope>
    <source>
        <strain evidence="3 4">PY_sf001</strain>
    </source>
</reference>
<keyword evidence="1" id="KW-0472">Membrane</keyword>
<feature type="signal peptide" evidence="2">
    <location>
        <begin position="1"/>
        <end position="21"/>
    </location>
</feature>
<organism evidence="3 4">
    <name type="scientific">Mizuhopecten yessoensis</name>
    <name type="common">Japanese scallop</name>
    <name type="synonym">Patinopecten yessoensis</name>
    <dbReference type="NCBI Taxonomy" id="6573"/>
    <lineage>
        <taxon>Eukaryota</taxon>
        <taxon>Metazoa</taxon>
        <taxon>Spiralia</taxon>
        <taxon>Lophotrochozoa</taxon>
        <taxon>Mollusca</taxon>
        <taxon>Bivalvia</taxon>
        <taxon>Autobranchia</taxon>
        <taxon>Pteriomorphia</taxon>
        <taxon>Pectinida</taxon>
        <taxon>Pectinoidea</taxon>
        <taxon>Pectinidae</taxon>
        <taxon>Mizuhopecten</taxon>
    </lineage>
</organism>
<keyword evidence="2" id="KW-0732">Signal</keyword>
<evidence type="ECO:0000256" key="2">
    <source>
        <dbReference type="SAM" id="SignalP"/>
    </source>
</evidence>
<accession>A0A210QDI2</accession>
<dbReference type="AlphaFoldDB" id="A0A210QDI2"/>
<evidence type="ECO:0000313" key="3">
    <source>
        <dbReference type="EMBL" id="OWF46807.1"/>
    </source>
</evidence>
<protein>
    <submittedName>
        <fullName evidence="3">Uncharacterized protein</fullName>
    </submittedName>
</protein>
<name>A0A210QDI2_MIZYE</name>